<dbReference type="OrthoDB" id="5295285at2"/>
<dbReference type="AlphaFoldDB" id="I4C838"/>
<dbReference type="InterPro" id="IPR011006">
    <property type="entry name" value="CheY-like_superfamily"/>
</dbReference>
<evidence type="ECO:0000256" key="3">
    <source>
        <dbReference type="ARBA" id="ARBA00023015"/>
    </source>
</evidence>
<dbReference type="Pfam" id="PF00072">
    <property type="entry name" value="Response_reg"/>
    <property type="match status" value="1"/>
</dbReference>
<dbReference type="Gene3D" id="3.40.50.2300">
    <property type="match status" value="1"/>
</dbReference>
<dbReference type="eggNOG" id="COG0784">
    <property type="taxonomic scope" value="Bacteria"/>
</dbReference>
<evidence type="ECO:0000256" key="5">
    <source>
        <dbReference type="ARBA" id="ARBA00023163"/>
    </source>
</evidence>
<dbReference type="GO" id="GO:0005829">
    <property type="term" value="C:cytosol"/>
    <property type="evidence" value="ECO:0007669"/>
    <property type="project" value="TreeGrafter"/>
</dbReference>
<evidence type="ECO:0000256" key="4">
    <source>
        <dbReference type="ARBA" id="ARBA00023125"/>
    </source>
</evidence>
<dbReference type="InterPro" id="IPR001789">
    <property type="entry name" value="Sig_transdc_resp-reg_receiver"/>
</dbReference>
<reference evidence="9" key="1">
    <citation type="submission" date="2012-06" db="EMBL/GenBank/DDBJ databases">
        <title>Complete sequence of chromosome of Desulfomonile tiedjei DSM 6799.</title>
        <authorList>
            <person name="Lucas S."/>
            <person name="Copeland A."/>
            <person name="Lapidus A."/>
            <person name="Glavina del Rio T."/>
            <person name="Dalin E."/>
            <person name="Tice H."/>
            <person name="Bruce D."/>
            <person name="Goodwin L."/>
            <person name="Pitluck S."/>
            <person name="Peters L."/>
            <person name="Ovchinnikova G."/>
            <person name="Zeytun A."/>
            <person name="Lu M."/>
            <person name="Kyrpides N."/>
            <person name="Mavromatis K."/>
            <person name="Ivanova N."/>
            <person name="Brettin T."/>
            <person name="Detter J.C."/>
            <person name="Han C."/>
            <person name="Larimer F."/>
            <person name="Land M."/>
            <person name="Hauser L."/>
            <person name="Markowitz V."/>
            <person name="Cheng J.-F."/>
            <person name="Hugenholtz P."/>
            <person name="Woyke T."/>
            <person name="Wu D."/>
            <person name="Spring S."/>
            <person name="Schroeder M."/>
            <person name="Brambilla E."/>
            <person name="Klenk H.-P."/>
            <person name="Eisen J.A."/>
        </authorList>
    </citation>
    <scope>NUCLEOTIDE SEQUENCE [LARGE SCALE GENOMIC DNA]</scope>
    <source>
        <strain evidence="9">ATCC 49306 / DSM 6799 / DCB-1</strain>
    </source>
</reference>
<feature type="modified residue" description="4-aspartylphosphate" evidence="6">
    <location>
        <position position="52"/>
    </location>
</feature>
<keyword evidence="9" id="KW-1185">Reference proteome</keyword>
<protein>
    <submittedName>
        <fullName evidence="8">Response regulator with CheY-like receiver, AAA-type ATPase, and DNA-binding domains</fullName>
    </submittedName>
</protein>
<dbReference type="GO" id="GO:0000156">
    <property type="term" value="F:phosphorelay response regulator activity"/>
    <property type="evidence" value="ECO:0007669"/>
    <property type="project" value="TreeGrafter"/>
</dbReference>
<feature type="domain" description="Response regulatory" evidence="7">
    <location>
        <begin position="3"/>
        <end position="115"/>
    </location>
</feature>
<evidence type="ECO:0000259" key="7">
    <source>
        <dbReference type="PROSITE" id="PS50110"/>
    </source>
</evidence>
<keyword evidence="3" id="KW-0805">Transcription regulation</keyword>
<keyword evidence="2" id="KW-0902">Two-component regulatory system</keyword>
<dbReference type="SMART" id="SM00448">
    <property type="entry name" value="REC"/>
    <property type="match status" value="1"/>
</dbReference>
<dbReference type="GO" id="GO:0006355">
    <property type="term" value="P:regulation of DNA-templated transcription"/>
    <property type="evidence" value="ECO:0007669"/>
    <property type="project" value="TreeGrafter"/>
</dbReference>
<keyword evidence="4 8" id="KW-0238">DNA-binding</keyword>
<dbReference type="InterPro" id="IPR039420">
    <property type="entry name" value="WalR-like"/>
</dbReference>
<dbReference type="GO" id="GO:0032993">
    <property type="term" value="C:protein-DNA complex"/>
    <property type="evidence" value="ECO:0007669"/>
    <property type="project" value="TreeGrafter"/>
</dbReference>
<keyword evidence="5" id="KW-0804">Transcription</keyword>
<evidence type="ECO:0000256" key="2">
    <source>
        <dbReference type="ARBA" id="ARBA00023012"/>
    </source>
</evidence>
<dbReference type="PROSITE" id="PS50110">
    <property type="entry name" value="RESPONSE_REGULATORY"/>
    <property type="match status" value="1"/>
</dbReference>
<gene>
    <name evidence="8" type="ordered locus">Desti_3066</name>
</gene>
<dbReference type="RefSeq" id="WP_014810866.1">
    <property type="nucleotide sequence ID" value="NC_018025.1"/>
</dbReference>
<accession>I4C838</accession>
<dbReference type="PANTHER" id="PTHR48111:SF1">
    <property type="entry name" value="TWO-COMPONENT RESPONSE REGULATOR ORR33"/>
    <property type="match status" value="1"/>
</dbReference>
<evidence type="ECO:0000313" key="9">
    <source>
        <dbReference type="Proteomes" id="UP000006055"/>
    </source>
</evidence>
<dbReference type="SUPFAM" id="SSF52172">
    <property type="entry name" value="CheY-like"/>
    <property type="match status" value="1"/>
</dbReference>
<name>I4C838_DESTA</name>
<dbReference type="PANTHER" id="PTHR48111">
    <property type="entry name" value="REGULATOR OF RPOS"/>
    <property type="match status" value="1"/>
</dbReference>
<dbReference type="STRING" id="706587.Desti_3066"/>
<keyword evidence="1 6" id="KW-0597">Phosphoprotein</keyword>
<dbReference type="GO" id="GO:0000976">
    <property type="term" value="F:transcription cis-regulatory region binding"/>
    <property type="evidence" value="ECO:0007669"/>
    <property type="project" value="TreeGrafter"/>
</dbReference>
<evidence type="ECO:0000256" key="1">
    <source>
        <dbReference type="ARBA" id="ARBA00022553"/>
    </source>
</evidence>
<dbReference type="HOGENOM" id="CLU_000445_69_8_7"/>
<evidence type="ECO:0000256" key="6">
    <source>
        <dbReference type="PROSITE-ProRule" id="PRU00169"/>
    </source>
</evidence>
<dbReference type="Proteomes" id="UP000006055">
    <property type="component" value="Chromosome"/>
</dbReference>
<sequence length="119" mass="13454">MSVILHVEDEHSVRLLYKEVFEELGYKVIQAVDAEEALKFLRGNRPDIIVLDLKMPGMGGKRFLDKFHKMNTKIPVVISTAYPYFQGDPTALKADAYVVKSGDMTELLDSIRNLLGKPD</sequence>
<organism evidence="8 9">
    <name type="scientific">Desulfomonile tiedjei (strain ATCC 49306 / DSM 6799 / DCB-1)</name>
    <dbReference type="NCBI Taxonomy" id="706587"/>
    <lineage>
        <taxon>Bacteria</taxon>
        <taxon>Pseudomonadati</taxon>
        <taxon>Thermodesulfobacteriota</taxon>
        <taxon>Desulfomonilia</taxon>
        <taxon>Desulfomonilales</taxon>
        <taxon>Desulfomonilaceae</taxon>
        <taxon>Desulfomonile</taxon>
    </lineage>
</organism>
<evidence type="ECO:0000313" key="8">
    <source>
        <dbReference type="EMBL" id="AFM25729.1"/>
    </source>
</evidence>
<proteinExistence type="predicted"/>
<dbReference type="KEGG" id="dti:Desti_3066"/>
<dbReference type="EMBL" id="CP003360">
    <property type="protein sequence ID" value="AFM25729.1"/>
    <property type="molecule type" value="Genomic_DNA"/>
</dbReference>